<proteinExistence type="predicted"/>
<dbReference type="Gene3D" id="3.30.70.120">
    <property type="match status" value="1"/>
</dbReference>
<dbReference type="EMBL" id="LJRM01000076">
    <property type="protein sequence ID" value="KPY86591.1"/>
    <property type="molecule type" value="Genomic_DNA"/>
</dbReference>
<keyword evidence="1" id="KW-0808">Transferase</keyword>
<sequence>MIEHHQDRLTALQLYFPGASRARVTSFWHHLSAPALAQHLLKVAQKARIEQVMLKTISAGYLPGHRISHHHPELGDMRHPQCLELLDTEDKLRAYLRDHADELRKVRAVLLLCELPLTDAS</sequence>
<evidence type="ECO:0000313" key="4">
    <source>
        <dbReference type="Proteomes" id="UP000050474"/>
    </source>
</evidence>
<dbReference type="RefSeq" id="WP_003317538.1">
    <property type="nucleotide sequence ID" value="NZ_CP092924.1"/>
</dbReference>
<dbReference type="Proteomes" id="UP001610657">
    <property type="component" value="Unassembled WGS sequence"/>
</dbReference>
<evidence type="ECO:0000313" key="1">
    <source>
        <dbReference type="EMBL" id="KPY86591.1"/>
    </source>
</evidence>
<evidence type="ECO:0000313" key="5">
    <source>
        <dbReference type="Proteomes" id="UP000268056"/>
    </source>
</evidence>
<reference evidence="2 6" key="3">
    <citation type="submission" date="2023-08" db="EMBL/GenBank/DDBJ databases">
        <title>Genomic and mutational analysis of Pseudomonas syringae pv. tagetis EB037 pathogenicity on sunflower.</title>
        <authorList>
            <person name="Maul J.E."/>
        </authorList>
    </citation>
    <scope>NUCLEOTIDE SEQUENCE [LARGE SCALE GENOMIC DNA]</scope>
    <source>
        <strain evidence="2 6">EB037_T1</strain>
    </source>
</reference>
<dbReference type="SUPFAM" id="SSF54913">
    <property type="entry name" value="GlnB-like"/>
    <property type="match status" value="1"/>
</dbReference>
<dbReference type="GO" id="GO:0032259">
    <property type="term" value="P:methylation"/>
    <property type="evidence" value="ECO:0007669"/>
    <property type="project" value="UniProtKB-KW"/>
</dbReference>
<dbReference type="STRING" id="129140.ALO44_200147"/>
<keyword evidence="6" id="KW-1185">Reference proteome</keyword>
<reference evidence="1 4" key="1">
    <citation type="submission" date="2015-09" db="EMBL/GenBank/DDBJ databases">
        <title>Genome announcement of multiple Pseudomonas syringae strains.</title>
        <authorList>
            <person name="Thakur S."/>
            <person name="Wang P.W."/>
            <person name="Gong Y."/>
            <person name="Weir B.S."/>
            <person name="Guttman D.S."/>
        </authorList>
    </citation>
    <scope>NUCLEOTIDE SEQUENCE [LARGE SCALE GENOMIC DNA]</scope>
    <source>
        <strain evidence="1 4">ICMP4091</strain>
    </source>
</reference>
<dbReference type="InterPro" id="IPR011322">
    <property type="entry name" value="N-reg_PII-like_a/b"/>
</dbReference>
<organism evidence="1 4">
    <name type="scientific">Pseudomonas syringae pv. tagetis</name>
    <dbReference type="NCBI Taxonomy" id="129140"/>
    <lineage>
        <taxon>Bacteria</taxon>
        <taxon>Pseudomonadati</taxon>
        <taxon>Pseudomonadota</taxon>
        <taxon>Gammaproteobacteria</taxon>
        <taxon>Pseudomonadales</taxon>
        <taxon>Pseudomonadaceae</taxon>
        <taxon>Pseudomonas</taxon>
    </lineage>
</organism>
<evidence type="ECO:0000313" key="2">
    <source>
        <dbReference type="EMBL" id="MFH7518557.1"/>
    </source>
</evidence>
<reference evidence="3 5" key="2">
    <citation type="submission" date="2018-08" db="EMBL/GenBank/DDBJ databases">
        <title>Recombination of ecologically and evolutionarily significant loci maintains genetic cohesion in the Pseudomonas syringae species complex.</title>
        <authorList>
            <person name="Dillon M."/>
            <person name="Thakur S."/>
            <person name="Almeida R.N.D."/>
            <person name="Weir B.S."/>
            <person name="Guttman D.S."/>
        </authorList>
    </citation>
    <scope>NUCLEOTIDE SEQUENCE [LARGE SCALE GENOMIC DNA]</scope>
    <source>
        <strain evidence="3 5">ICMP 4092</strain>
    </source>
</reference>
<dbReference type="Proteomes" id="UP000050474">
    <property type="component" value="Unassembled WGS sequence"/>
</dbReference>
<dbReference type="EMBL" id="RBQC01000087">
    <property type="protein sequence ID" value="RMO87521.1"/>
    <property type="molecule type" value="Genomic_DNA"/>
</dbReference>
<protein>
    <submittedName>
        <fullName evidence="1">DNA methyltransferase</fullName>
    </submittedName>
</protein>
<dbReference type="PATRIC" id="fig|129140.3.peg.3568"/>
<accession>A0A0Q0B2V3</accession>
<name>A0A0Q0B2V3_9PSED</name>
<evidence type="ECO:0000313" key="3">
    <source>
        <dbReference type="EMBL" id="RMO87521.1"/>
    </source>
</evidence>
<dbReference type="EMBL" id="JAVCQK010000030">
    <property type="protein sequence ID" value="MFH7518557.1"/>
    <property type="molecule type" value="Genomic_DNA"/>
</dbReference>
<dbReference type="InterPro" id="IPR015867">
    <property type="entry name" value="N-reg_PII/ATP_PRibTrfase_C"/>
</dbReference>
<dbReference type="GeneID" id="44146317"/>
<gene>
    <name evidence="1" type="ORF">ALO44_200147</name>
    <name evidence="3" type="ORF">ALQ32_200161</name>
    <name evidence="2" type="ORF">RA271_25770</name>
</gene>
<dbReference type="Proteomes" id="UP000268056">
    <property type="component" value="Unassembled WGS sequence"/>
</dbReference>
<comment type="caution">
    <text evidence="1">The sequence shown here is derived from an EMBL/GenBank/DDBJ whole genome shotgun (WGS) entry which is preliminary data.</text>
</comment>
<evidence type="ECO:0000313" key="6">
    <source>
        <dbReference type="Proteomes" id="UP001610657"/>
    </source>
</evidence>
<keyword evidence="1" id="KW-0489">Methyltransferase</keyword>
<dbReference type="GO" id="GO:0008168">
    <property type="term" value="F:methyltransferase activity"/>
    <property type="evidence" value="ECO:0007669"/>
    <property type="project" value="UniProtKB-KW"/>
</dbReference>
<dbReference type="AlphaFoldDB" id="A0A0Q0B2V3"/>